<dbReference type="CDD" id="cd22265">
    <property type="entry name" value="UDM1_RNF168"/>
    <property type="match status" value="1"/>
</dbReference>
<keyword evidence="3" id="KW-1185">Reference proteome</keyword>
<dbReference type="InterPro" id="IPR010315">
    <property type="entry name" value="DUF915_hydro-like"/>
</dbReference>
<organism evidence="2 3">
    <name type="scientific">Aphanomyces stellatus</name>
    <dbReference type="NCBI Taxonomy" id="120398"/>
    <lineage>
        <taxon>Eukaryota</taxon>
        <taxon>Sar</taxon>
        <taxon>Stramenopiles</taxon>
        <taxon>Oomycota</taxon>
        <taxon>Saprolegniomycetes</taxon>
        <taxon>Saprolegniales</taxon>
        <taxon>Verrucalvaceae</taxon>
        <taxon>Aphanomyces</taxon>
    </lineage>
</organism>
<dbReference type="Gene3D" id="3.40.50.1820">
    <property type="entry name" value="alpha/beta hydrolase"/>
    <property type="match status" value="1"/>
</dbReference>
<evidence type="ECO:0000313" key="3">
    <source>
        <dbReference type="Proteomes" id="UP000332933"/>
    </source>
</evidence>
<dbReference type="Pfam" id="PF06028">
    <property type="entry name" value="DUF915"/>
    <property type="match status" value="1"/>
</dbReference>
<dbReference type="PANTHER" id="PTHR43358">
    <property type="entry name" value="ALPHA/BETA-HYDROLASE"/>
    <property type="match status" value="1"/>
</dbReference>
<protein>
    <submittedName>
        <fullName evidence="2">Aste57867_19951 protein</fullName>
    </submittedName>
</protein>
<proteinExistence type="predicted"/>
<name>A0A485LDQ4_9STRA</name>
<dbReference type="EMBL" id="CAADRA010006748">
    <property type="protein sequence ID" value="VFT96648.1"/>
    <property type="molecule type" value="Genomic_DNA"/>
</dbReference>
<gene>
    <name evidence="2" type="primary">Aste57867_19951</name>
    <name evidence="1" type="ORF">As57867_019885</name>
    <name evidence="2" type="ORF">ASTE57867_19951</name>
</gene>
<reference evidence="2 3" key="1">
    <citation type="submission" date="2019-03" db="EMBL/GenBank/DDBJ databases">
        <authorList>
            <person name="Gaulin E."/>
            <person name="Dumas B."/>
        </authorList>
    </citation>
    <scope>NUCLEOTIDE SEQUENCE [LARGE SCALE GENOMIC DNA]</scope>
    <source>
        <strain evidence="2">CBS 568.67</strain>
    </source>
</reference>
<dbReference type="OrthoDB" id="10249433at2759"/>
<dbReference type="InterPro" id="IPR029058">
    <property type="entry name" value="AB_hydrolase_fold"/>
</dbReference>
<dbReference type="SUPFAM" id="SSF53474">
    <property type="entry name" value="alpha/beta-Hydrolases"/>
    <property type="match status" value="1"/>
</dbReference>
<dbReference type="PANTHER" id="PTHR43358:SF4">
    <property type="entry name" value="ALPHA_BETA HYDROLASE FOLD-1 DOMAIN-CONTAINING PROTEIN"/>
    <property type="match status" value="1"/>
</dbReference>
<accession>A0A485LDQ4</accession>
<sequence>MGAEGSFEVFTPGELEQEYETRAGKGDLNLWRALEKGYNKAVEQLIQPPRKQYKLEALGPTEFNFVSTGQPQTSLTPTSPRVRATRRDFVLPTATHDLHGSFWSLQRSTSTHPPPPCIVYLHSNMGSRLDALSIREYALGGGCHLAAFDFGGSGMSTGTYITGGLREATDLRNVLAYLQTTFHMERFLLWGHSLGAAAILLYLAEEAAKKTKAASESPHIHGVVLDSPYTTFQDMTESLIQTVKANGLPAPAPLLRLGMSMVTRSIEARAGFKLQQVNPLQSSKQCTTPALFCTGKQDLYVKTTVANQFMAAYGGPRSRIAFDGDHYGPRPPELKEFAMAFFLETLESS</sequence>
<evidence type="ECO:0000313" key="1">
    <source>
        <dbReference type="EMBL" id="KAF0688435.1"/>
    </source>
</evidence>
<dbReference type="AlphaFoldDB" id="A0A485LDQ4"/>
<reference evidence="1" key="2">
    <citation type="submission" date="2019-06" db="EMBL/GenBank/DDBJ databases">
        <title>Genomics analysis of Aphanomyces spp. identifies a new class of oomycete effector associated with host adaptation.</title>
        <authorList>
            <person name="Gaulin E."/>
        </authorList>
    </citation>
    <scope>NUCLEOTIDE SEQUENCE</scope>
    <source>
        <strain evidence="1">CBS 578.67</strain>
    </source>
</reference>
<dbReference type="EMBL" id="VJMH01006725">
    <property type="protein sequence ID" value="KAF0688435.1"/>
    <property type="molecule type" value="Genomic_DNA"/>
</dbReference>
<dbReference type="InterPro" id="IPR052920">
    <property type="entry name" value="DNA-binding_regulatory"/>
</dbReference>
<dbReference type="Proteomes" id="UP000332933">
    <property type="component" value="Unassembled WGS sequence"/>
</dbReference>
<evidence type="ECO:0000313" key="2">
    <source>
        <dbReference type="EMBL" id="VFT96648.1"/>
    </source>
</evidence>